<gene>
    <name evidence="1" type="ORF">SAMN02745229_01175</name>
</gene>
<dbReference type="EMBL" id="FQXK01000009">
    <property type="protein sequence ID" value="SHH92394.1"/>
    <property type="molecule type" value="Genomic_DNA"/>
</dbReference>
<dbReference type="STRING" id="1121131.SAMN02745229_01175"/>
<evidence type="ECO:0000313" key="2">
    <source>
        <dbReference type="Proteomes" id="UP000184278"/>
    </source>
</evidence>
<protein>
    <submittedName>
        <fullName evidence="1">Uncharacterized protein</fullName>
    </submittedName>
</protein>
<proteinExistence type="predicted"/>
<dbReference type="GeneID" id="89510445"/>
<organism evidence="1 2">
    <name type="scientific">Butyrivibrio fibrisolvens DSM 3071</name>
    <dbReference type="NCBI Taxonomy" id="1121131"/>
    <lineage>
        <taxon>Bacteria</taxon>
        <taxon>Bacillati</taxon>
        <taxon>Bacillota</taxon>
        <taxon>Clostridia</taxon>
        <taxon>Lachnospirales</taxon>
        <taxon>Lachnospiraceae</taxon>
        <taxon>Butyrivibrio</taxon>
    </lineage>
</organism>
<dbReference type="OrthoDB" id="9797803at2"/>
<name>A0A1M5WYZ0_BUTFI</name>
<sequence>MIDKDALDKTYKEMLEEKIINQLADTKGISIRQAMDVYYRSRLSQQINDGSYGIENMDYRYLVEDLIENEPELFE</sequence>
<dbReference type="RefSeq" id="WP_027215252.1">
    <property type="nucleotide sequence ID" value="NZ_FQXK01000009.1"/>
</dbReference>
<dbReference type="AlphaFoldDB" id="A0A1M5WYZ0"/>
<dbReference type="Proteomes" id="UP000184278">
    <property type="component" value="Unassembled WGS sequence"/>
</dbReference>
<evidence type="ECO:0000313" key="1">
    <source>
        <dbReference type="EMBL" id="SHH92394.1"/>
    </source>
</evidence>
<accession>A0A1M5WYZ0</accession>
<reference evidence="2" key="1">
    <citation type="submission" date="2016-11" db="EMBL/GenBank/DDBJ databases">
        <authorList>
            <person name="Varghese N."/>
            <person name="Submissions S."/>
        </authorList>
    </citation>
    <scope>NUCLEOTIDE SEQUENCE [LARGE SCALE GENOMIC DNA]</scope>
    <source>
        <strain evidence="2">DSM 3071</strain>
    </source>
</reference>
<keyword evidence="2" id="KW-1185">Reference proteome</keyword>